<dbReference type="STRING" id="4999.A0A1Y1UHZ6"/>
<dbReference type="GeneID" id="33557544"/>
<name>A0A1Y1UHZ6_9TREE</name>
<dbReference type="Proteomes" id="UP000193218">
    <property type="component" value="Unassembled WGS sequence"/>
</dbReference>
<dbReference type="RefSeq" id="XP_021871142.1">
    <property type="nucleotide sequence ID" value="XM_022015735.1"/>
</dbReference>
<sequence length="180" mass="19783">MMSRKSPDSQQSIHHLSQTNQRDGSPGSSSSPKKRKIVEDVSSQSTISSPAKKKPAPAEKVGLEHRALIIKAMVDPKFLKNVKMPTVDGAAGSKLLRHWREVLSKELAKVFSGQEVKSGAGAAKGSVSKAQRFEIWRIVCEASDKVDWASVEEESGINATKLKRHFKEVMKKDGDKYIGK</sequence>
<dbReference type="AlphaFoldDB" id="A0A1Y1UHZ6"/>
<organism evidence="2 3">
    <name type="scientific">Kockovaella imperatae</name>
    <dbReference type="NCBI Taxonomy" id="4999"/>
    <lineage>
        <taxon>Eukaryota</taxon>
        <taxon>Fungi</taxon>
        <taxon>Dikarya</taxon>
        <taxon>Basidiomycota</taxon>
        <taxon>Agaricomycotina</taxon>
        <taxon>Tremellomycetes</taxon>
        <taxon>Tremellales</taxon>
        <taxon>Cuniculitremaceae</taxon>
        <taxon>Kockovaella</taxon>
    </lineage>
</organism>
<dbReference type="InParanoid" id="A0A1Y1UHZ6"/>
<feature type="compositionally biased region" description="Polar residues" evidence="1">
    <location>
        <begin position="8"/>
        <end position="23"/>
    </location>
</feature>
<protein>
    <submittedName>
        <fullName evidence="2">Uncharacterized protein</fullName>
    </submittedName>
</protein>
<gene>
    <name evidence="2" type="ORF">BD324DRAFT_624812</name>
</gene>
<evidence type="ECO:0000313" key="3">
    <source>
        <dbReference type="Proteomes" id="UP000193218"/>
    </source>
</evidence>
<feature type="region of interest" description="Disordered" evidence="1">
    <location>
        <begin position="1"/>
        <end position="60"/>
    </location>
</feature>
<proteinExistence type="predicted"/>
<dbReference type="EMBL" id="NBSH01000006">
    <property type="protein sequence ID" value="ORX37104.1"/>
    <property type="molecule type" value="Genomic_DNA"/>
</dbReference>
<dbReference type="OrthoDB" id="2565369at2759"/>
<keyword evidence="3" id="KW-1185">Reference proteome</keyword>
<evidence type="ECO:0000256" key="1">
    <source>
        <dbReference type="SAM" id="MobiDB-lite"/>
    </source>
</evidence>
<reference evidence="2 3" key="1">
    <citation type="submission" date="2017-03" db="EMBL/GenBank/DDBJ databases">
        <title>Widespread Adenine N6-methylation of Active Genes in Fungi.</title>
        <authorList>
            <consortium name="DOE Joint Genome Institute"/>
            <person name="Mondo S.J."/>
            <person name="Dannebaum R.O."/>
            <person name="Kuo R.C."/>
            <person name="Louie K.B."/>
            <person name="Bewick A.J."/>
            <person name="Labutti K."/>
            <person name="Haridas S."/>
            <person name="Kuo A."/>
            <person name="Salamov A."/>
            <person name="Ahrendt S.R."/>
            <person name="Lau R."/>
            <person name="Bowen B.P."/>
            <person name="Lipzen A."/>
            <person name="Sullivan W."/>
            <person name="Andreopoulos W.B."/>
            <person name="Clum A."/>
            <person name="Lindquist E."/>
            <person name="Daum C."/>
            <person name="Northen T.R."/>
            <person name="Ramamoorthy G."/>
            <person name="Schmitz R.J."/>
            <person name="Gryganskyi A."/>
            <person name="Culley D."/>
            <person name="Magnuson J."/>
            <person name="James T.Y."/>
            <person name="O'Malley M.A."/>
            <person name="Stajich J.E."/>
            <person name="Spatafora J.W."/>
            <person name="Visel A."/>
            <person name="Grigoriev I.V."/>
        </authorList>
    </citation>
    <scope>NUCLEOTIDE SEQUENCE [LARGE SCALE GENOMIC DNA]</scope>
    <source>
        <strain evidence="2 3">NRRL Y-17943</strain>
    </source>
</reference>
<comment type="caution">
    <text evidence="2">The sequence shown here is derived from an EMBL/GenBank/DDBJ whole genome shotgun (WGS) entry which is preliminary data.</text>
</comment>
<evidence type="ECO:0000313" key="2">
    <source>
        <dbReference type="EMBL" id="ORX37104.1"/>
    </source>
</evidence>
<accession>A0A1Y1UHZ6</accession>